<keyword evidence="3" id="KW-0808">Transferase</keyword>
<evidence type="ECO:0000259" key="2">
    <source>
        <dbReference type="Pfam" id="PF02397"/>
    </source>
</evidence>
<dbReference type="Proteomes" id="UP000588111">
    <property type="component" value="Unassembled WGS sequence"/>
</dbReference>
<reference evidence="3 4" key="1">
    <citation type="submission" date="2020-08" db="EMBL/GenBank/DDBJ databases">
        <title>Genomic Encyclopedia of Type Strains, Phase III (KMG-III): the genomes of soil and plant-associated and newly described type strains.</title>
        <authorList>
            <person name="Whitman W."/>
        </authorList>
    </citation>
    <scope>NUCLEOTIDE SEQUENCE [LARGE SCALE GENOMIC DNA]</scope>
    <source>
        <strain evidence="3 4">CECT 5885</strain>
    </source>
</reference>
<dbReference type="Pfam" id="PF02397">
    <property type="entry name" value="Bac_transf"/>
    <property type="match status" value="1"/>
</dbReference>
<dbReference type="PANTHER" id="PTHR30576:SF8">
    <property type="entry name" value="UNDECAPRENYL-PHOSPHATE GALACTOSE PHOSPHOTRANSFERASE"/>
    <property type="match status" value="1"/>
</dbReference>
<dbReference type="InterPro" id="IPR003362">
    <property type="entry name" value="Bact_transf"/>
</dbReference>
<keyword evidence="4" id="KW-1185">Reference proteome</keyword>
<organism evidence="3 4">
    <name type="scientific">Psychrobacter luti</name>
    <dbReference type="NCBI Taxonomy" id="198481"/>
    <lineage>
        <taxon>Bacteria</taxon>
        <taxon>Pseudomonadati</taxon>
        <taxon>Pseudomonadota</taxon>
        <taxon>Gammaproteobacteria</taxon>
        <taxon>Moraxellales</taxon>
        <taxon>Moraxellaceae</taxon>
        <taxon>Psychrobacter</taxon>
    </lineage>
</organism>
<name>A0A839TEU7_9GAMM</name>
<comment type="caution">
    <text evidence="3">The sequence shown here is derived from an EMBL/GenBank/DDBJ whole genome shotgun (WGS) entry which is preliminary data.</text>
</comment>
<dbReference type="AlphaFoldDB" id="A0A839TEU7"/>
<gene>
    <name evidence="3" type="ORF">FHS24_002270</name>
</gene>
<sequence>MSIALMALILMLPIYILVVYKVRKNFGAPVLFRQARSGLDGKTFEIIKFRTMSDDKDSEGNLLPDEYRLTEFGKQLRASSFDELPQLWNVLKGEMSIVGPRPQLIEYLPLYSEEQFKRHLVKPGITGHAQINGRNSISWEKRFELDIWYVDNQSMWLDIQILFKTVRLVIKKQGICAEGEATMSRFTGNKQRRYKVINANFRRSLLRCRRLNRRFSERDTDM</sequence>
<proteinExistence type="inferred from homology"/>
<comment type="similarity">
    <text evidence="1">Belongs to the bacterial sugar transferase family.</text>
</comment>
<protein>
    <submittedName>
        <fullName evidence="3">Lipopolysaccharide/colanic/teichoic acid biosynthesis glycosyltransferase</fullName>
    </submittedName>
</protein>
<dbReference type="EMBL" id="JACHXL010000007">
    <property type="protein sequence ID" value="MBB3107738.1"/>
    <property type="molecule type" value="Genomic_DNA"/>
</dbReference>
<dbReference type="PANTHER" id="PTHR30576">
    <property type="entry name" value="COLANIC BIOSYNTHESIS UDP-GLUCOSE LIPID CARRIER TRANSFERASE"/>
    <property type="match status" value="1"/>
</dbReference>
<evidence type="ECO:0000313" key="4">
    <source>
        <dbReference type="Proteomes" id="UP000588111"/>
    </source>
</evidence>
<feature type="domain" description="Bacterial sugar transferase" evidence="2">
    <location>
        <begin position="3"/>
        <end position="170"/>
    </location>
</feature>
<dbReference type="GO" id="GO:0016780">
    <property type="term" value="F:phosphotransferase activity, for other substituted phosphate groups"/>
    <property type="evidence" value="ECO:0007669"/>
    <property type="project" value="TreeGrafter"/>
</dbReference>
<accession>A0A839TEU7</accession>
<evidence type="ECO:0000256" key="1">
    <source>
        <dbReference type="ARBA" id="ARBA00006464"/>
    </source>
</evidence>
<evidence type="ECO:0000313" key="3">
    <source>
        <dbReference type="EMBL" id="MBB3107738.1"/>
    </source>
</evidence>